<keyword evidence="2" id="KW-1133">Transmembrane helix</keyword>
<feature type="transmembrane region" description="Helical" evidence="2">
    <location>
        <begin position="48"/>
        <end position="68"/>
    </location>
</feature>
<accession>A0ABC9E1I3</accession>
<evidence type="ECO:0000256" key="2">
    <source>
        <dbReference type="SAM" id="Phobius"/>
    </source>
</evidence>
<feature type="region of interest" description="Disordered" evidence="1">
    <location>
        <begin position="331"/>
        <end position="360"/>
    </location>
</feature>
<keyword evidence="5" id="KW-1185">Reference proteome</keyword>
<evidence type="ECO:0000256" key="1">
    <source>
        <dbReference type="SAM" id="MobiDB-lite"/>
    </source>
</evidence>
<dbReference type="Proteomes" id="UP001497457">
    <property type="component" value="Chromosome 35b"/>
</dbReference>
<evidence type="ECO:0000313" key="4">
    <source>
        <dbReference type="EMBL" id="CAL5047966.1"/>
    </source>
</evidence>
<dbReference type="InterPro" id="IPR007658">
    <property type="entry name" value="DUF594"/>
</dbReference>
<keyword evidence="2" id="KW-0472">Membrane</keyword>
<proteinExistence type="predicted"/>
<feature type="transmembrane region" description="Helical" evidence="2">
    <location>
        <begin position="14"/>
        <end position="36"/>
    </location>
</feature>
<sequence>MAGIWSALHWWDEWQLRVLVVGSLGVQWFLLFAAPMRKYTIPRWFRTFIWLAYIGSDALAIYALATLFNRHARGSSDYGGWSRALEVLWAPVLLIHLGGQEEITAYTIEDNELWTRHTVTLVSQVTVAIYAFCKSWPSSGDRRLLASAILLFVIGVLSFSEKPWAQRRACINRLAAVSSRVHGRGRRKVNRCQLILTEVEELVKRCWRRTPRTRNKQEDPVLSDGDKVHMILSDMSLLAASSDLIKQQKFTKQRTRIIRYVEVEGTTTDEVAPTEAGLEVEGNNTVEVEEELASAPRPPSGDVEEMITKQRTCGRKSTDAIRYIEVEDDGDQPVAPAGLEGNNARQEESACAPGPEDVEEEDQVLRPLSPMAEMGLKPWLRRAFGLIYTRVNVATTPTYLAYHMLLVPSLHAAAIALFATSDKRGYDRWDVRVTYTILAVTAALDILAETIRQLLYKLMSAAGVPALCETLPQYNVIGSARRRARPVAGWLLRCAARLGLEEEYLVCRRDESLYGRVAGFVMAGLVGATSSSGRAKGLDLGSYRAFTAGNWALSSALQERCGPTIRRSLRESFDESVLVWHVATDLCFRRRPPPPAGRDAGKREECTRAVSNYMAHLLSFRPDMLMTGSRRHLLAEAVEDVESIVRDAKKRRWIDEEAALLEIIQEEGKAEHPAYPLIHDACRLSDELLGMLDDGSETGWEVMYRVWLGMLCYSASMCRGYLHAKSLGEGGEFLSFVWLVLSLKGAKTLADKLQMPEPDDQESTAGEGATTPAAIPSIDNLEALVDEPRKNH</sequence>
<dbReference type="AlphaFoldDB" id="A0ABC9E1I3"/>
<organism evidence="4 5">
    <name type="scientific">Urochloa decumbens</name>
    <dbReference type="NCBI Taxonomy" id="240449"/>
    <lineage>
        <taxon>Eukaryota</taxon>
        <taxon>Viridiplantae</taxon>
        <taxon>Streptophyta</taxon>
        <taxon>Embryophyta</taxon>
        <taxon>Tracheophyta</taxon>
        <taxon>Spermatophyta</taxon>
        <taxon>Magnoliopsida</taxon>
        <taxon>Liliopsida</taxon>
        <taxon>Poales</taxon>
        <taxon>Poaceae</taxon>
        <taxon>PACMAD clade</taxon>
        <taxon>Panicoideae</taxon>
        <taxon>Panicodae</taxon>
        <taxon>Paniceae</taxon>
        <taxon>Melinidinae</taxon>
        <taxon>Urochloa</taxon>
    </lineage>
</organism>
<name>A0ABC9E1I3_9POAL</name>
<dbReference type="EMBL" id="OZ075145">
    <property type="protein sequence ID" value="CAL5047966.1"/>
    <property type="molecule type" value="Genomic_DNA"/>
</dbReference>
<dbReference type="PANTHER" id="PTHR31325">
    <property type="entry name" value="OS01G0798800 PROTEIN-RELATED"/>
    <property type="match status" value="1"/>
</dbReference>
<feature type="region of interest" description="Disordered" evidence="1">
    <location>
        <begin position="753"/>
        <end position="792"/>
    </location>
</feature>
<dbReference type="InterPro" id="IPR025315">
    <property type="entry name" value="DUF4220"/>
</dbReference>
<protein>
    <recommendedName>
        <fullName evidence="3">DUF4220 domain-containing protein</fullName>
    </recommendedName>
</protein>
<feature type="domain" description="DUF4220" evidence="3">
    <location>
        <begin position="50"/>
        <end position="224"/>
    </location>
</feature>
<keyword evidence="2" id="KW-0812">Transmembrane</keyword>
<evidence type="ECO:0000313" key="5">
    <source>
        <dbReference type="Proteomes" id="UP001497457"/>
    </source>
</evidence>
<dbReference type="Pfam" id="PF04578">
    <property type="entry name" value="DUF594"/>
    <property type="match status" value="1"/>
</dbReference>
<reference evidence="4" key="1">
    <citation type="submission" date="2024-10" db="EMBL/GenBank/DDBJ databases">
        <authorList>
            <person name="Ryan C."/>
        </authorList>
    </citation>
    <scope>NUCLEOTIDE SEQUENCE [LARGE SCALE GENOMIC DNA]</scope>
</reference>
<evidence type="ECO:0000259" key="3">
    <source>
        <dbReference type="Pfam" id="PF13968"/>
    </source>
</evidence>
<dbReference type="Pfam" id="PF13968">
    <property type="entry name" value="DUF4220"/>
    <property type="match status" value="1"/>
</dbReference>
<gene>
    <name evidence="4" type="ORF">URODEC1_LOCUS90178</name>
</gene>